<dbReference type="EMBL" id="JARIHO010000001">
    <property type="protein sequence ID" value="KAJ7367583.1"/>
    <property type="molecule type" value="Genomic_DNA"/>
</dbReference>
<name>A0AAD7F5L4_9AGAR</name>
<proteinExistence type="predicted"/>
<comment type="caution">
    <text evidence="1">The sequence shown here is derived from an EMBL/GenBank/DDBJ whole genome shotgun (WGS) entry which is preliminary data.</text>
</comment>
<dbReference type="AlphaFoldDB" id="A0AAD7F5L4"/>
<gene>
    <name evidence="1" type="ORF">DFH08DRAFT_946570</name>
</gene>
<dbReference type="Proteomes" id="UP001218218">
    <property type="component" value="Unassembled WGS sequence"/>
</dbReference>
<sequence>MAPPKWTTPEEEKFLHTKLEPYLKAKGNQDDVPLTCFWDQLEIIFFAKFPAEAMLNLPPPVEGEPLQPLTAEQLAVVGAKTSLTKDCLKQWMRYQDQIRTRPAATRKAGKHKGLFKLLSKQSTQALRPVELYQGLYHAKIKDAVMARGYQGLADSDEEPVSPIMVEEVGIAGAMIAAETASKTRIRALRAARMSMWQTTARELYAEEPEEVRQEMERLTSEENVKRGVGAAPPNDEVVKTLELYQLAIDQIGAVFTTVHDMTLAETGWMGFTMLGGPMPRRKGEISTKTICFGQSANGNYFSAALPDFDTRIKVPFVQWLK</sequence>
<accession>A0AAD7F5L4</accession>
<keyword evidence="2" id="KW-1185">Reference proteome</keyword>
<protein>
    <submittedName>
        <fullName evidence="1">Uncharacterized protein</fullName>
    </submittedName>
</protein>
<evidence type="ECO:0000313" key="2">
    <source>
        <dbReference type="Proteomes" id="UP001218218"/>
    </source>
</evidence>
<organism evidence="1 2">
    <name type="scientific">Mycena albidolilacea</name>
    <dbReference type="NCBI Taxonomy" id="1033008"/>
    <lineage>
        <taxon>Eukaryota</taxon>
        <taxon>Fungi</taxon>
        <taxon>Dikarya</taxon>
        <taxon>Basidiomycota</taxon>
        <taxon>Agaricomycotina</taxon>
        <taxon>Agaricomycetes</taxon>
        <taxon>Agaricomycetidae</taxon>
        <taxon>Agaricales</taxon>
        <taxon>Marasmiineae</taxon>
        <taxon>Mycenaceae</taxon>
        <taxon>Mycena</taxon>
    </lineage>
</organism>
<reference evidence="1" key="1">
    <citation type="submission" date="2023-03" db="EMBL/GenBank/DDBJ databases">
        <title>Massive genome expansion in bonnet fungi (Mycena s.s.) driven by repeated elements and novel gene families across ecological guilds.</title>
        <authorList>
            <consortium name="Lawrence Berkeley National Laboratory"/>
            <person name="Harder C.B."/>
            <person name="Miyauchi S."/>
            <person name="Viragh M."/>
            <person name="Kuo A."/>
            <person name="Thoen E."/>
            <person name="Andreopoulos B."/>
            <person name="Lu D."/>
            <person name="Skrede I."/>
            <person name="Drula E."/>
            <person name="Henrissat B."/>
            <person name="Morin E."/>
            <person name="Kohler A."/>
            <person name="Barry K."/>
            <person name="LaButti K."/>
            <person name="Morin E."/>
            <person name="Salamov A."/>
            <person name="Lipzen A."/>
            <person name="Mereny Z."/>
            <person name="Hegedus B."/>
            <person name="Baldrian P."/>
            <person name="Stursova M."/>
            <person name="Weitz H."/>
            <person name="Taylor A."/>
            <person name="Grigoriev I.V."/>
            <person name="Nagy L.G."/>
            <person name="Martin F."/>
            <person name="Kauserud H."/>
        </authorList>
    </citation>
    <scope>NUCLEOTIDE SEQUENCE</scope>
    <source>
        <strain evidence="1">CBHHK002</strain>
    </source>
</reference>
<evidence type="ECO:0000313" key="1">
    <source>
        <dbReference type="EMBL" id="KAJ7367583.1"/>
    </source>
</evidence>